<evidence type="ECO:0000256" key="1">
    <source>
        <dbReference type="ARBA" id="ARBA00004651"/>
    </source>
</evidence>
<comment type="subcellular location">
    <subcellularLocation>
        <location evidence="1">Cell membrane</location>
        <topology evidence="1">Multi-pass membrane protein</topology>
    </subcellularLocation>
</comment>
<reference evidence="7 8" key="1">
    <citation type="submission" date="2016-10" db="EMBL/GenBank/DDBJ databases">
        <authorList>
            <person name="de Groot N.N."/>
        </authorList>
    </citation>
    <scope>NUCLEOTIDE SEQUENCE [LARGE SCALE GENOMIC DNA]</scope>
    <source>
        <strain evidence="7 8">DSM 1801</strain>
    </source>
</reference>
<dbReference type="PANTHER" id="PTHR30250:SF21">
    <property type="entry name" value="LIPID II FLIPPASE MURJ"/>
    <property type="match status" value="1"/>
</dbReference>
<feature type="transmembrane region" description="Helical" evidence="6">
    <location>
        <begin position="328"/>
        <end position="347"/>
    </location>
</feature>
<name>A0A1H9ZY20_9FIRM</name>
<evidence type="ECO:0000256" key="3">
    <source>
        <dbReference type="ARBA" id="ARBA00022692"/>
    </source>
</evidence>
<organism evidence="7 8">
    <name type="scientific">[Clostridium] polysaccharolyticum</name>
    <dbReference type="NCBI Taxonomy" id="29364"/>
    <lineage>
        <taxon>Bacteria</taxon>
        <taxon>Bacillati</taxon>
        <taxon>Bacillota</taxon>
        <taxon>Clostridia</taxon>
        <taxon>Lachnospirales</taxon>
        <taxon>Lachnospiraceae</taxon>
    </lineage>
</organism>
<dbReference type="Pfam" id="PF01943">
    <property type="entry name" value="Polysacc_synt"/>
    <property type="match status" value="1"/>
</dbReference>
<keyword evidence="2" id="KW-1003">Cell membrane</keyword>
<dbReference type="Proteomes" id="UP000199800">
    <property type="component" value="Unassembled WGS sequence"/>
</dbReference>
<keyword evidence="8" id="KW-1185">Reference proteome</keyword>
<dbReference type="InterPro" id="IPR024923">
    <property type="entry name" value="PG_synth_SpoVB"/>
</dbReference>
<dbReference type="GO" id="GO:0005886">
    <property type="term" value="C:plasma membrane"/>
    <property type="evidence" value="ECO:0007669"/>
    <property type="project" value="UniProtKB-SubCell"/>
</dbReference>
<sequence>MKKYTIIKGTLILTFAGLITRLIGFFYKIYLSNTLGAEKLGLYQLIFPIYGICFTLFASGIQTAISKLTADENGKQQLVQNPEFRSRYNLNRILCIGMSLSFAIASILAILVYTNAEFLAAKVLKEASCTASVKILAFAFPFCSISSSINGYCYGLKRPGIPASTQLLEQIIRVAAVYYMAAAFGNGSAGITCELAVMGIIFGEAGSMLFNIVSLSVMKKPFPTKKHCKKTPVIAPLTTYMIPLTSNHLVVSLLNSLEAILIPAMLRKYGLTGSEALSIYGILTGMSIPFILFPSTVTNSLAVLLLPAISEASSEKDQRTINQTTQTCIKYCMIIGIFSTGIFILFGQSLGEFFFHNALAGRFLVILGWLCPFMYIATTLGSIINGLGKTHLTFINTVTGLGIRILFVFYMVPDKGIYGYLVGLLVSELAIAFLNYLSLRNAVHIELDAINWLVKPALIMLLSGTLLQKTYIYILNLALFPNMVTLIFFCLITLGLYIPFLFISKSITMEDFK</sequence>
<feature type="transmembrane region" description="Helical" evidence="6">
    <location>
        <begin position="237"/>
        <end position="257"/>
    </location>
</feature>
<feature type="transmembrane region" description="Helical" evidence="6">
    <location>
        <begin position="359"/>
        <end position="380"/>
    </location>
</feature>
<dbReference type="CDD" id="cd13124">
    <property type="entry name" value="MATE_SpoVB_like"/>
    <property type="match status" value="1"/>
</dbReference>
<feature type="transmembrane region" description="Helical" evidence="6">
    <location>
        <begin position="277"/>
        <end position="307"/>
    </location>
</feature>
<keyword evidence="4 6" id="KW-1133">Transmembrane helix</keyword>
<dbReference type="AlphaFoldDB" id="A0A1H9ZY20"/>
<accession>A0A1H9ZY20</accession>
<protein>
    <submittedName>
        <fullName evidence="7">Stage V sporulation protein B</fullName>
    </submittedName>
</protein>
<feature type="transmembrane region" description="Helical" evidence="6">
    <location>
        <begin position="392"/>
        <end position="411"/>
    </location>
</feature>
<feature type="transmembrane region" description="Helical" evidence="6">
    <location>
        <begin position="167"/>
        <end position="189"/>
    </location>
</feature>
<evidence type="ECO:0000256" key="2">
    <source>
        <dbReference type="ARBA" id="ARBA00022475"/>
    </source>
</evidence>
<dbReference type="EMBL" id="FOHN01000004">
    <property type="protein sequence ID" value="SES86625.1"/>
    <property type="molecule type" value="Genomic_DNA"/>
</dbReference>
<evidence type="ECO:0000313" key="7">
    <source>
        <dbReference type="EMBL" id="SES86625.1"/>
    </source>
</evidence>
<evidence type="ECO:0000256" key="5">
    <source>
        <dbReference type="ARBA" id="ARBA00023136"/>
    </source>
</evidence>
<proteinExistence type="predicted"/>
<evidence type="ECO:0000256" key="4">
    <source>
        <dbReference type="ARBA" id="ARBA00022989"/>
    </source>
</evidence>
<keyword evidence="5 6" id="KW-0472">Membrane</keyword>
<evidence type="ECO:0000313" key="8">
    <source>
        <dbReference type="Proteomes" id="UP000199800"/>
    </source>
</evidence>
<gene>
    <name evidence="7" type="ORF">SAMN04487772_104165</name>
</gene>
<dbReference type="PANTHER" id="PTHR30250">
    <property type="entry name" value="PST FAMILY PREDICTED COLANIC ACID TRANSPORTER"/>
    <property type="match status" value="1"/>
</dbReference>
<feature type="transmembrane region" description="Helical" evidence="6">
    <location>
        <begin position="195"/>
        <end position="217"/>
    </location>
</feature>
<evidence type="ECO:0000256" key="6">
    <source>
        <dbReference type="SAM" id="Phobius"/>
    </source>
</evidence>
<dbReference type="InterPro" id="IPR002797">
    <property type="entry name" value="Polysacc_synth"/>
</dbReference>
<dbReference type="InterPro" id="IPR050833">
    <property type="entry name" value="Poly_Biosynth_Transport"/>
</dbReference>
<feature type="transmembrane region" description="Helical" evidence="6">
    <location>
        <begin position="479"/>
        <end position="503"/>
    </location>
</feature>
<feature type="transmembrane region" description="Helical" evidence="6">
    <location>
        <begin position="93"/>
        <end position="113"/>
    </location>
</feature>
<feature type="transmembrane region" description="Helical" evidence="6">
    <location>
        <begin position="12"/>
        <end position="30"/>
    </location>
</feature>
<dbReference type="STRING" id="29364.SAMN04487772_104165"/>
<dbReference type="RefSeq" id="WP_177180623.1">
    <property type="nucleotide sequence ID" value="NZ_FOHN01000004.1"/>
</dbReference>
<dbReference type="PIRSF" id="PIRSF038958">
    <property type="entry name" value="PG_synth_SpoVB"/>
    <property type="match status" value="1"/>
</dbReference>
<feature type="transmembrane region" description="Helical" evidence="6">
    <location>
        <begin position="133"/>
        <end position="155"/>
    </location>
</feature>
<feature type="transmembrane region" description="Helical" evidence="6">
    <location>
        <begin position="42"/>
        <end position="65"/>
    </location>
</feature>
<feature type="transmembrane region" description="Helical" evidence="6">
    <location>
        <begin position="417"/>
        <end position="437"/>
    </location>
</feature>
<feature type="transmembrane region" description="Helical" evidence="6">
    <location>
        <begin position="449"/>
        <end position="467"/>
    </location>
</feature>
<keyword evidence="3 6" id="KW-0812">Transmembrane</keyword>